<accession>A0A4U7J9D2</accession>
<sequence length="113" mass="13577">MKEFIISNLTTILLCLAVFFYVFYLVLNKRWNKLRKLGYKFILKAEKEIIGSKRGQERFSFVIKELYLLIPKWLQIFITEETLKEKLQDWFVDVKDYLDDGKLNDSITDKVSK</sequence>
<keyword evidence="2" id="KW-1185">Reference proteome</keyword>
<evidence type="ECO:0000313" key="2">
    <source>
        <dbReference type="Proteomes" id="UP000306409"/>
    </source>
</evidence>
<dbReference type="OrthoDB" id="1955041at2"/>
<reference evidence="1 2" key="1">
    <citation type="submission" date="2020-09" db="EMBL/GenBank/DDBJ databases">
        <title>Characterization and genome sequencing of Ruminiclostridium sp. nov. MA18.</title>
        <authorList>
            <person name="Rettenmaier R."/>
            <person name="Kowollik M.-L."/>
            <person name="Liebl W."/>
            <person name="Zverlov V."/>
        </authorList>
    </citation>
    <scope>NUCLEOTIDE SEQUENCE [LARGE SCALE GENOMIC DNA]</scope>
    <source>
        <strain evidence="1 2">MA18</strain>
    </source>
</reference>
<name>A0A4U7J9D2_9FIRM</name>
<protein>
    <submittedName>
        <fullName evidence="1">Uncharacterized protein</fullName>
    </submittedName>
</protein>
<dbReference type="KEGG" id="rher:EHE19_019115"/>
<dbReference type="RefSeq" id="WP_137698743.1">
    <property type="nucleotide sequence ID" value="NZ_CP061336.1"/>
</dbReference>
<dbReference type="Proteomes" id="UP000306409">
    <property type="component" value="Chromosome"/>
</dbReference>
<proteinExistence type="predicted"/>
<organism evidence="1 2">
    <name type="scientific">Ruminiclostridium herbifermentans</name>
    <dbReference type="NCBI Taxonomy" id="2488810"/>
    <lineage>
        <taxon>Bacteria</taxon>
        <taxon>Bacillati</taxon>
        <taxon>Bacillota</taxon>
        <taxon>Clostridia</taxon>
        <taxon>Eubacteriales</taxon>
        <taxon>Oscillospiraceae</taxon>
        <taxon>Ruminiclostridium</taxon>
    </lineage>
</organism>
<gene>
    <name evidence="1" type="ORF">EHE19_019115</name>
</gene>
<evidence type="ECO:0000313" key="1">
    <source>
        <dbReference type="EMBL" id="QNU66908.1"/>
    </source>
</evidence>
<dbReference type="AlphaFoldDB" id="A0A4U7J9D2"/>
<dbReference type="EMBL" id="CP061336">
    <property type="protein sequence ID" value="QNU66908.1"/>
    <property type="molecule type" value="Genomic_DNA"/>
</dbReference>